<dbReference type="GO" id="GO:0016020">
    <property type="term" value="C:membrane"/>
    <property type="evidence" value="ECO:0007669"/>
    <property type="project" value="UniProtKB-SubCell"/>
</dbReference>
<reference evidence="10" key="1">
    <citation type="submission" date="2025-08" db="UniProtKB">
        <authorList>
            <consortium name="RefSeq"/>
        </authorList>
    </citation>
    <scope>IDENTIFICATION</scope>
    <source>
        <strain evidence="10">USDA-PBARC FA_bdor</strain>
        <tissue evidence="10">Whole organism</tissue>
    </source>
</reference>
<dbReference type="KEGG" id="fas:105273208"/>
<feature type="domain" description="Major facilitator superfamily (MFS) profile" evidence="8">
    <location>
        <begin position="31"/>
        <end position="518"/>
    </location>
</feature>
<dbReference type="GeneID" id="105273208"/>
<dbReference type="InterPro" id="IPR036259">
    <property type="entry name" value="MFS_trans_sf"/>
</dbReference>
<evidence type="ECO:0000256" key="2">
    <source>
        <dbReference type="ARBA" id="ARBA00008335"/>
    </source>
</evidence>
<sequence length="531" mass="58333">MAKSVNDVQTVETDVETAVAFTGFGKFNIKVLILCGLIYMNTGFSISSVGFILPSAACDFQLTTIDKGRISATPTLGMLLGAYFWGCLADLAGRRKALMTSTFCYALCEILSSVASNYSAFLLLKFLSGFSITGLSTVVFTYLGEFQSGKMRERMLCWMEMAWSLGLIALPLTGWAIIPLPISFVNDIFFFRSWNLFVIICALPSVFIGFWILSFPESPKYLAETGDTRALAKTLCIMHQENTGLPFDDYLETLSNNGYESLSEKLGSCKVDGEKFSNPQKSQKDRIHKSLKNIYQQTLALVRPPLLQKTANVCSIMFCLGSSYYALMLWFPELFQRFARFEAEFPGESASVCRVSQEKISEDSVSTNCPSTVPRDVYVHTLILGFACVPLSLMLPLCVNQLGYKFYLVVSTLVASSVTVGLLFVTSSIQNLILSCIFEAASSIGMSIVLAVVVDLFPTNLRAFAAAGCSFCGRFGALVGNYMFGYIIDTHCLMLITIVASKLLICGVLGYLLPVGRKSKQTVVSPEQIPE</sequence>
<feature type="transmembrane region" description="Helical" evidence="7">
    <location>
        <begin position="432"/>
        <end position="457"/>
    </location>
</feature>
<dbReference type="Gene3D" id="1.20.1250.20">
    <property type="entry name" value="MFS general substrate transporter like domains"/>
    <property type="match status" value="1"/>
</dbReference>
<dbReference type="RefSeq" id="XP_011313813.1">
    <property type="nucleotide sequence ID" value="XM_011315511.1"/>
</dbReference>
<name>A0A9R1TRN1_9HYME</name>
<dbReference type="AlphaFoldDB" id="A0A9R1TRN1"/>
<keyword evidence="9" id="KW-1185">Reference proteome</keyword>
<proteinExistence type="inferred from homology"/>
<feature type="transmembrane region" description="Helical" evidence="7">
    <location>
        <begin position="313"/>
        <end position="331"/>
    </location>
</feature>
<organism evidence="9 10">
    <name type="scientific">Fopius arisanus</name>
    <dbReference type="NCBI Taxonomy" id="64838"/>
    <lineage>
        <taxon>Eukaryota</taxon>
        <taxon>Metazoa</taxon>
        <taxon>Ecdysozoa</taxon>
        <taxon>Arthropoda</taxon>
        <taxon>Hexapoda</taxon>
        <taxon>Insecta</taxon>
        <taxon>Pterygota</taxon>
        <taxon>Neoptera</taxon>
        <taxon>Endopterygota</taxon>
        <taxon>Hymenoptera</taxon>
        <taxon>Apocrita</taxon>
        <taxon>Ichneumonoidea</taxon>
        <taxon>Braconidae</taxon>
        <taxon>Opiinae</taxon>
        <taxon>Fopius</taxon>
    </lineage>
</organism>
<dbReference type="SUPFAM" id="SSF103473">
    <property type="entry name" value="MFS general substrate transporter"/>
    <property type="match status" value="1"/>
</dbReference>
<dbReference type="Pfam" id="PF00083">
    <property type="entry name" value="Sugar_tr"/>
    <property type="match status" value="1"/>
</dbReference>
<feature type="transmembrane region" description="Helical" evidence="7">
    <location>
        <begin position="194"/>
        <end position="213"/>
    </location>
</feature>
<keyword evidence="3" id="KW-0813">Transport</keyword>
<feature type="transmembrane region" description="Helical" evidence="7">
    <location>
        <begin position="464"/>
        <end position="487"/>
    </location>
</feature>
<feature type="transmembrane region" description="Helical" evidence="7">
    <location>
        <begin position="156"/>
        <end position="182"/>
    </location>
</feature>
<protein>
    <submittedName>
        <fullName evidence="10">Synaptic vesicle glycoprotein 2B</fullName>
    </submittedName>
</protein>
<keyword evidence="6 7" id="KW-0472">Membrane</keyword>
<dbReference type="InterPro" id="IPR020846">
    <property type="entry name" value="MFS_dom"/>
</dbReference>
<evidence type="ECO:0000313" key="10">
    <source>
        <dbReference type="RefSeq" id="XP_011313813.1"/>
    </source>
</evidence>
<comment type="similarity">
    <text evidence="2">Belongs to the major facilitator superfamily.</text>
</comment>
<dbReference type="InterPro" id="IPR005828">
    <property type="entry name" value="MFS_sugar_transport-like"/>
</dbReference>
<evidence type="ECO:0000256" key="6">
    <source>
        <dbReference type="ARBA" id="ARBA00023136"/>
    </source>
</evidence>
<keyword evidence="5 7" id="KW-1133">Transmembrane helix</keyword>
<comment type="subcellular location">
    <subcellularLocation>
        <location evidence="1">Membrane</location>
        <topology evidence="1">Multi-pass membrane protein</topology>
    </subcellularLocation>
</comment>
<evidence type="ECO:0000256" key="7">
    <source>
        <dbReference type="SAM" id="Phobius"/>
    </source>
</evidence>
<evidence type="ECO:0000313" key="9">
    <source>
        <dbReference type="Proteomes" id="UP000694866"/>
    </source>
</evidence>
<gene>
    <name evidence="10" type="primary">LOC105273208</name>
</gene>
<feature type="transmembrane region" description="Helical" evidence="7">
    <location>
        <begin position="31"/>
        <end position="53"/>
    </location>
</feature>
<dbReference type="GO" id="GO:0022857">
    <property type="term" value="F:transmembrane transporter activity"/>
    <property type="evidence" value="ECO:0007669"/>
    <property type="project" value="InterPro"/>
</dbReference>
<dbReference type="PANTHER" id="PTHR23511">
    <property type="entry name" value="SYNAPTIC VESICLE GLYCOPROTEIN 2"/>
    <property type="match status" value="1"/>
</dbReference>
<evidence type="ECO:0000259" key="8">
    <source>
        <dbReference type="PROSITE" id="PS50850"/>
    </source>
</evidence>
<evidence type="ECO:0000256" key="5">
    <source>
        <dbReference type="ARBA" id="ARBA00022989"/>
    </source>
</evidence>
<dbReference type="OrthoDB" id="3936150at2759"/>
<feature type="transmembrane region" description="Helical" evidence="7">
    <location>
        <begin position="126"/>
        <end position="144"/>
    </location>
</feature>
<feature type="transmembrane region" description="Helical" evidence="7">
    <location>
        <begin position="406"/>
        <end position="426"/>
    </location>
</feature>
<keyword evidence="4 7" id="KW-0812">Transmembrane</keyword>
<dbReference type="PROSITE" id="PS50850">
    <property type="entry name" value="MFS"/>
    <property type="match status" value="1"/>
</dbReference>
<evidence type="ECO:0000256" key="1">
    <source>
        <dbReference type="ARBA" id="ARBA00004141"/>
    </source>
</evidence>
<dbReference type="PANTHER" id="PTHR23511:SF38">
    <property type="entry name" value="SYNAPTIC VESICLE 2-RELATED PROTEIN-LIKE PROTEIN"/>
    <property type="match status" value="1"/>
</dbReference>
<evidence type="ECO:0000256" key="4">
    <source>
        <dbReference type="ARBA" id="ARBA00022692"/>
    </source>
</evidence>
<feature type="transmembrane region" description="Helical" evidence="7">
    <location>
        <begin position="377"/>
        <end position="399"/>
    </location>
</feature>
<evidence type="ECO:0000256" key="3">
    <source>
        <dbReference type="ARBA" id="ARBA00022448"/>
    </source>
</evidence>
<feature type="transmembrane region" description="Helical" evidence="7">
    <location>
        <begin position="493"/>
        <end position="513"/>
    </location>
</feature>
<dbReference type="Proteomes" id="UP000694866">
    <property type="component" value="Unplaced"/>
</dbReference>
<accession>A0A9R1TRN1</accession>